<dbReference type="EMBL" id="CP011129">
    <property type="protein sequence ID" value="ALN79497.1"/>
    <property type="molecule type" value="Genomic_DNA"/>
</dbReference>
<evidence type="ECO:0000313" key="3">
    <source>
        <dbReference type="Proteomes" id="UP000060787"/>
    </source>
</evidence>
<dbReference type="KEGG" id="lab:LA76x_1340"/>
<evidence type="ECO:0000256" key="1">
    <source>
        <dbReference type="SAM" id="Coils"/>
    </source>
</evidence>
<protein>
    <submittedName>
        <fullName evidence="2">Putative gp12</fullName>
    </submittedName>
</protein>
<keyword evidence="1" id="KW-0175">Coiled coil</keyword>
<sequence>MSILARVLLGLVIALAVLGLWQRGSLAKAQRARDAAVAERDSAVTERDNANKIITDERRRADTANAIAAKYEQEKQDAESNGAAVVAGLRAGTLRLQDRWAGCEARLSAASRRAGEPDAEAEDRTASAGRIVRAAADCDAQVRGLQALVAADRAEVTP</sequence>
<keyword evidence="3" id="KW-1185">Reference proteome</keyword>
<dbReference type="RefSeq" id="WP_057917080.1">
    <property type="nucleotide sequence ID" value="NZ_CP011129.1"/>
</dbReference>
<proteinExistence type="predicted"/>
<dbReference type="STRING" id="84531.LA76x_1340"/>
<accession>A0A0S2F7F8</accession>
<gene>
    <name evidence="2" type="ORF">LA76x_1340</name>
</gene>
<name>A0A0S2F7F8_LYSAN</name>
<dbReference type="Proteomes" id="UP000060787">
    <property type="component" value="Chromosome"/>
</dbReference>
<evidence type="ECO:0000313" key="2">
    <source>
        <dbReference type="EMBL" id="ALN79497.1"/>
    </source>
</evidence>
<reference evidence="2 3" key="1">
    <citation type="journal article" date="2015" name="BMC Genomics">
        <title>Comparative genomics and metabolic profiling of the genus Lysobacter.</title>
        <authorList>
            <person name="de Bruijn I."/>
            <person name="Cheng X."/>
            <person name="de Jager V."/>
            <person name="Exposito R.G."/>
            <person name="Watrous J."/>
            <person name="Patel N."/>
            <person name="Postma J."/>
            <person name="Dorrestein P.C."/>
            <person name="Kobayashi D."/>
            <person name="Raaijmakers J.M."/>
        </authorList>
    </citation>
    <scope>NUCLEOTIDE SEQUENCE [LARGE SCALE GENOMIC DNA]</scope>
    <source>
        <strain evidence="2 3">76</strain>
    </source>
</reference>
<dbReference type="PATRIC" id="fig|84531.8.peg.1369"/>
<dbReference type="AlphaFoldDB" id="A0A0S2F7F8"/>
<organism evidence="2 3">
    <name type="scientific">Lysobacter antibioticus</name>
    <dbReference type="NCBI Taxonomy" id="84531"/>
    <lineage>
        <taxon>Bacteria</taxon>
        <taxon>Pseudomonadati</taxon>
        <taxon>Pseudomonadota</taxon>
        <taxon>Gammaproteobacteria</taxon>
        <taxon>Lysobacterales</taxon>
        <taxon>Lysobacteraceae</taxon>
        <taxon>Lysobacter</taxon>
    </lineage>
</organism>
<feature type="coiled-coil region" evidence="1">
    <location>
        <begin position="54"/>
        <end position="81"/>
    </location>
</feature>